<sequence length="593" mass="68735">MSGILNTTNVGVSREEAERILKRFLCNENDKVLAIKGNWGIGKTYLVQNLLNKHKKEYYLYGSVFGISSIEQLKSRMLANSKEIATINNQRSQGFESITKFLNKQIAKFVEWVSRNSLRLEKTPKLDLVLPGHSSIPVAGSLIFAFGDLVLDVLFHMHLNKDSIVCIDDLERSANISLEELLGFVEYLSQNIHCKTILIYNEEFLNEKSKTLLNQYREKVIDRECKLNPTVEENLNFIFKDKDSYDIEVIKEVFLRASTNNIRVIRKTKWFLDELIPLMESWETSLRNQVIINSIIMKLAKYDTEFCKKFSISIDTFLSVTNSSLENNETFAQEIQKLQVFSYLGYNSIEIDAQMSQMVETSLLDSENFLKKGNILNQEEQKKPILEKMSSLGKTYYSSFADTEQEMNNQIIAFLDNYCLDLSFSQFEQIEQLASMTELNISHYEKLLLEHNLKNLGIHYFNDLNALRTRLCKYPDLESYLEDKKNEYLHTLDITTALKNINESKSESISFNLKANIDFLNKCTVDEYCQWLQEGHPDLYLWVRKLLSWGLPASQNLEQAIRRLGKNSKLNKIRAKMIYNIDIDNSSNTNNAT</sequence>
<organism evidence="2 3">
    <name type="scientific">Scytonema hofmannii PCC 7110</name>
    <dbReference type="NCBI Taxonomy" id="128403"/>
    <lineage>
        <taxon>Bacteria</taxon>
        <taxon>Bacillati</taxon>
        <taxon>Cyanobacteriota</taxon>
        <taxon>Cyanophyceae</taxon>
        <taxon>Nostocales</taxon>
        <taxon>Scytonemataceae</taxon>
        <taxon>Scytonema</taxon>
    </lineage>
</organism>
<proteinExistence type="predicted"/>
<dbReference type="InterPro" id="IPR011646">
    <property type="entry name" value="KAP_P-loop"/>
</dbReference>
<evidence type="ECO:0000259" key="1">
    <source>
        <dbReference type="Pfam" id="PF07693"/>
    </source>
</evidence>
<protein>
    <recommendedName>
        <fullName evidence="1">KAP NTPase domain-containing protein</fullName>
    </recommendedName>
</protein>
<gene>
    <name evidence="2" type="ORF">WA1_42215</name>
</gene>
<keyword evidence="3" id="KW-1185">Reference proteome</keyword>
<dbReference type="RefSeq" id="WP_017748533.1">
    <property type="nucleotide sequence ID" value="NZ_KQ976354.1"/>
</dbReference>
<dbReference type="InterPro" id="IPR027417">
    <property type="entry name" value="P-loop_NTPase"/>
</dbReference>
<dbReference type="SUPFAM" id="SSF52540">
    <property type="entry name" value="P-loop containing nucleoside triphosphate hydrolases"/>
    <property type="match status" value="1"/>
</dbReference>
<dbReference type="Proteomes" id="UP000076925">
    <property type="component" value="Unassembled WGS sequence"/>
</dbReference>
<dbReference type="Pfam" id="PF07693">
    <property type="entry name" value="KAP_NTPase"/>
    <property type="match status" value="1"/>
</dbReference>
<dbReference type="EMBL" id="ANNX02000047">
    <property type="protein sequence ID" value="KYC36339.1"/>
    <property type="molecule type" value="Genomic_DNA"/>
</dbReference>
<evidence type="ECO:0000313" key="3">
    <source>
        <dbReference type="Proteomes" id="UP000076925"/>
    </source>
</evidence>
<comment type="caution">
    <text evidence="2">The sequence shown here is derived from an EMBL/GenBank/DDBJ whole genome shotgun (WGS) entry which is preliminary data.</text>
</comment>
<feature type="domain" description="KAP NTPase" evidence="1">
    <location>
        <begin position="28"/>
        <end position="249"/>
    </location>
</feature>
<accession>A0A139WV89</accession>
<dbReference type="Gene3D" id="3.40.50.300">
    <property type="entry name" value="P-loop containing nucleotide triphosphate hydrolases"/>
    <property type="match status" value="1"/>
</dbReference>
<dbReference type="AlphaFoldDB" id="A0A139WV89"/>
<reference evidence="2 3" key="1">
    <citation type="journal article" date="2013" name="Genome Biol. Evol.">
        <title>Genomes of Stigonematalean cyanobacteria (subsection V) and the evolution of oxygenic photosynthesis from prokaryotes to plastids.</title>
        <authorList>
            <person name="Dagan T."/>
            <person name="Roettger M."/>
            <person name="Stucken K."/>
            <person name="Landan G."/>
            <person name="Koch R."/>
            <person name="Major P."/>
            <person name="Gould S.B."/>
            <person name="Goremykin V.V."/>
            <person name="Rippka R."/>
            <person name="Tandeau de Marsac N."/>
            <person name="Gugger M."/>
            <person name="Lockhart P.J."/>
            <person name="Allen J.F."/>
            <person name="Brune I."/>
            <person name="Maus I."/>
            <person name="Puhler A."/>
            <person name="Martin W.F."/>
        </authorList>
    </citation>
    <scope>NUCLEOTIDE SEQUENCE [LARGE SCALE GENOMIC DNA]</scope>
    <source>
        <strain evidence="2 3">PCC 7110</strain>
    </source>
</reference>
<name>A0A139WV89_9CYAN</name>
<dbReference type="OrthoDB" id="88903at2"/>
<evidence type="ECO:0000313" key="2">
    <source>
        <dbReference type="EMBL" id="KYC36339.1"/>
    </source>
</evidence>